<accession>A0ABW3QMD8</accession>
<dbReference type="PANTHER" id="PTHR20854">
    <property type="entry name" value="INOSITOL MONOPHOSPHATASE"/>
    <property type="match status" value="1"/>
</dbReference>
<sequence length="276" mass="28379">MDLDELLDVARTAAQAGGRTAAFWRHRAHRLFLETDVPPGLLIGEARGDAERAVRSALTRLRPNDGVIGPEGSSAGRTHVRWIIGPIDGSVDYVYGRPDWAVSVAAAAPGGALLAGVVFEPALGLVTEARLGSGTATDGVRVPLPSRREMPDALVEVGLVGRGGSAGRTVDALVPRVGEVRRGGSTAAALARVAAGRADALWAPDLKPWDCAAGVLLVQEAGGAVGDLVGTSPRTWPGSGDVLAAAPGVWGPLRELLAEVHPPPTSVRHGLAATDR</sequence>
<name>A0ABW3QMD8_9PSEU</name>
<dbReference type="Pfam" id="PF00459">
    <property type="entry name" value="Inositol_P"/>
    <property type="match status" value="1"/>
</dbReference>
<evidence type="ECO:0000256" key="1">
    <source>
        <dbReference type="ARBA" id="ARBA00001033"/>
    </source>
</evidence>
<dbReference type="PRINTS" id="PR00377">
    <property type="entry name" value="IMPHPHTASES"/>
</dbReference>
<keyword evidence="3" id="KW-0479">Metal-binding</keyword>
<comment type="caution">
    <text evidence="5">The sequence shown here is derived from an EMBL/GenBank/DDBJ whole genome shotgun (WGS) entry which is preliminary data.</text>
</comment>
<dbReference type="SUPFAM" id="SSF56655">
    <property type="entry name" value="Carbohydrate phosphatase"/>
    <property type="match status" value="1"/>
</dbReference>
<evidence type="ECO:0000256" key="2">
    <source>
        <dbReference type="ARBA" id="ARBA00013106"/>
    </source>
</evidence>
<dbReference type="Gene3D" id="3.30.540.10">
    <property type="entry name" value="Fructose-1,6-Bisphosphatase, subunit A, domain 1"/>
    <property type="match status" value="1"/>
</dbReference>
<evidence type="ECO:0000313" key="6">
    <source>
        <dbReference type="Proteomes" id="UP001597168"/>
    </source>
</evidence>
<evidence type="ECO:0000256" key="3">
    <source>
        <dbReference type="ARBA" id="ARBA00022723"/>
    </source>
</evidence>
<dbReference type="RefSeq" id="WP_380718415.1">
    <property type="nucleotide sequence ID" value="NZ_JBHTLK010000001.1"/>
</dbReference>
<reference evidence="6" key="1">
    <citation type="journal article" date="2019" name="Int. J. Syst. Evol. Microbiol.">
        <title>The Global Catalogue of Microorganisms (GCM) 10K type strain sequencing project: providing services to taxonomists for standard genome sequencing and annotation.</title>
        <authorList>
            <consortium name="The Broad Institute Genomics Platform"/>
            <consortium name="The Broad Institute Genome Sequencing Center for Infectious Disease"/>
            <person name="Wu L."/>
            <person name="Ma J."/>
        </authorList>
    </citation>
    <scope>NUCLEOTIDE SEQUENCE [LARGE SCALE GENOMIC DNA]</scope>
    <source>
        <strain evidence="6">CCUG 60214</strain>
    </source>
</reference>
<evidence type="ECO:0000313" key="5">
    <source>
        <dbReference type="EMBL" id="MFD1145573.1"/>
    </source>
</evidence>
<keyword evidence="4" id="KW-0460">Magnesium</keyword>
<evidence type="ECO:0000256" key="4">
    <source>
        <dbReference type="ARBA" id="ARBA00022842"/>
    </source>
</evidence>
<dbReference type="Gene3D" id="3.40.190.80">
    <property type="match status" value="1"/>
</dbReference>
<protein>
    <recommendedName>
        <fullName evidence="2">inositol-phosphate phosphatase</fullName>
        <ecNumber evidence="2">3.1.3.25</ecNumber>
    </recommendedName>
</protein>
<dbReference type="PANTHER" id="PTHR20854:SF4">
    <property type="entry name" value="INOSITOL-1-MONOPHOSPHATASE-RELATED"/>
    <property type="match status" value="1"/>
</dbReference>
<dbReference type="PROSITE" id="PS00630">
    <property type="entry name" value="IMP_2"/>
    <property type="match status" value="1"/>
</dbReference>
<keyword evidence="6" id="KW-1185">Reference proteome</keyword>
<gene>
    <name evidence="5" type="ORF">ACFQ3T_00375</name>
</gene>
<comment type="catalytic activity">
    <reaction evidence="1">
        <text>a myo-inositol phosphate + H2O = myo-inositol + phosphate</text>
        <dbReference type="Rhea" id="RHEA:24056"/>
        <dbReference type="ChEBI" id="CHEBI:15377"/>
        <dbReference type="ChEBI" id="CHEBI:17268"/>
        <dbReference type="ChEBI" id="CHEBI:43474"/>
        <dbReference type="ChEBI" id="CHEBI:84139"/>
        <dbReference type="EC" id="3.1.3.25"/>
    </reaction>
</comment>
<dbReference type="EMBL" id="JBHTLK010000001">
    <property type="protein sequence ID" value="MFD1145573.1"/>
    <property type="molecule type" value="Genomic_DNA"/>
</dbReference>
<dbReference type="Proteomes" id="UP001597168">
    <property type="component" value="Unassembled WGS sequence"/>
</dbReference>
<organism evidence="5 6">
    <name type="scientific">Saccharothrix hoggarensis</name>
    <dbReference type="NCBI Taxonomy" id="913853"/>
    <lineage>
        <taxon>Bacteria</taxon>
        <taxon>Bacillati</taxon>
        <taxon>Actinomycetota</taxon>
        <taxon>Actinomycetes</taxon>
        <taxon>Pseudonocardiales</taxon>
        <taxon>Pseudonocardiaceae</taxon>
        <taxon>Saccharothrix</taxon>
    </lineage>
</organism>
<dbReference type="InterPro" id="IPR020550">
    <property type="entry name" value="Inositol_monophosphatase_CS"/>
</dbReference>
<proteinExistence type="predicted"/>
<dbReference type="InterPro" id="IPR000760">
    <property type="entry name" value="Inositol_monophosphatase-like"/>
</dbReference>
<dbReference type="EC" id="3.1.3.25" evidence="2"/>